<dbReference type="Proteomes" id="UP000245618">
    <property type="component" value="Unassembled WGS sequence"/>
</dbReference>
<gene>
    <name evidence="2" type="ORF">DB891_08740</name>
</gene>
<organism evidence="2 3">
    <name type="scientific">Flavobacterium laiguense</name>
    <dbReference type="NCBI Taxonomy" id="2169409"/>
    <lineage>
        <taxon>Bacteria</taxon>
        <taxon>Pseudomonadati</taxon>
        <taxon>Bacteroidota</taxon>
        <taxon>Flavobacteriia</taxon>
        <taxon>Flavobacteriales</taxon>
        <taxon>Flavobacteriaceae</taxon>
        <taxon>Flavobacterium</taxon>
    </lineage>
</organism>
<keyword evidence="2" id="KW-0413">Isomerase</keyword>
<evidence type="ECO:0000313" key="3">
    <source>
        <dbReference type="Proteomes" id="UP000245618"/>
    </source>
</evidence>
<dbReference type="OrthoDB" id="1202013at2"/>
<name>A0A2U1JW50_9FLAO</name>
<keyword evidence="1" id="KW-0732">Signal</keyword>
<dbReference type="RefSeq" id="WP_116762603.1">
    <property type="nucleotide sequence ID" value="NZ_QCZH01000007.1"/>
</dbReference>
<feature type="chain" id="PRO_5015594763" evidence="1">
    <location>
        <begin position="20"/>
        <end position="124"/>
    </location>
</feature>
<evidence type="ECO:0000313" key="2">
    <source>
        <dbReference type="EMBL" id="PWA09362.1"/>
    </source>
</evidence>
<accession>A0A2U1JW50</accession>
<proteinExistence type="predicted"/>
<dbReference type="EMBL" id="QCZH01000007">
    <property type="protein sequence ID" value="PWA09362.1"/>
    <property type="molecule type" value="Genomic_DNA"/>
</dbReference>
<reference evidence="2 3" key="1">
    <citation type="submission" date="2018-04" db="EMBL/GenBank/DDBJ databases">
        <title>Flavobacterium sp. nov., isolated from glacier ice.</title>
        <authorList>
            <person name="Liu Q."/>
            <person name="Xin Y.-H."/>
        </authorList>
    </citation>
    <scope>NUCLEOTIDE SEQUENCE [LARGE SCALE GENOMIC DNA]</scope>
    <source>
        <strain evidence="2 3">LB2P30</strain>
    </source>
</reference>
<dbReference type="GO" id="GO:0016853">
    <property type="term" value="F:isomerase activity"/>
    <property type="evidence" value="ECO:0007669"/>
    <property type="project" value="UniProtKB-KW"/>
</dbReference>
<evidence type="ECO:0000256" key="1">
    <source>
        <dbReference type="SAM" id="SignalP"/>
    </source>
</evidence>
<protein>
    <submittedName>
        <fullName evidence="2">DNA topoisomerase IV</fullName>
    </submittedName>
</protein>
<keyword evidence="3" id="KW-1185">Reference proteome</keyword>
<dbReference type="PROSITE" id="PS51257">
    <property type="entry name" value="PROKAR_LIPOPROTEIN"/>
    <property type="match status" value="1"/>
</dbReference>
<feature type="signal peptide" evidence="1">
    <location>
        <begin position="1"/>
        <end position="19"/>
    </location>
</feature>
<dbReference type="AlphaFoldDB" id="A0A2U1JW50"/>
<comment type="caution">
    <text evidence="2">The sequence shown here is derived from an EMBL/GenBank/DDBJ whole genome shotgun (WGS) entry which is preliminary data.</text>
</comment>
<sequence length="124" mass="14262">MKKITLLLPVLLLMSCYNAERNCADFKTGKFKFDFEIDGVKKTTLFERNDSIEIETFEGKTDTSTIRWVNDCEYVLQKKHPKNKAEEKAIDMKILTTTKNSYTFEFGMVGVDSKQKGTVTKISD</sequence>